<evidence type="ECO:0000313" key="3">
    <source>
        <dbReference type="EMBL" id="SET94641.1"/>
    </source>
</evidence>
<keyword evidence="1" id="KW-1188">Viral release from host cell</keyword>
<dbReference type="PANTHER" id="PTHR37813:SF1">
    <property type="entry name" value="FELS-2 PROPHAGE PROTEIN"/>
    <property type="match status" value="1"/>
</dbReference>
<evidence type="ECO:0000256" key="1">
    <source>
        <dbReference type="ARBA" id="ARBA00022612"/>
    </source>
</evidence>
<name>A0A1I0ID32_9BACI</name>
<keyword evidence="2" id="KW-1133">Transmembrane helix</keyword>
<keyword evidence="4" id="KW-1185">Reference proteome</keyword>
<evidence type="ECO:0000313" key="4">
    <source>
        <dbReference type="Proteomes" id="UP000199095"/>
    </source>
</evidence>
<dbReference type="Proteomes" id="UP000199095">
    <property type="component" value="Unassembled WGS sequence"/>
</dbReference>
<dbReference type="PANTHER" id="PTHR37813">
    <property type="entry name" value="FELS-2 PROPHAGE PROTEIN"/>
    <property type="match status" value="1"/>
</dbReference>
<proteinExistence type="predicted"/>
<evidence type="ECO:0000256" key="2">
    <source>
        <dbReference type="SAM" id="Phobius"/>
    </source>
</evidence>
<reference evidence="4" key="1">
    <citation type="submission" date="2016-10" db="EMBL/GenBank/DDBJ databases">
        <authorList>
            <person name="Varghese N."/>
            <person name="Submissions S."/>
        </authorList>
    </citation>
    <scope>NUCLEOTIDE SEQUENCE [LARGE SCALE GENOMIC DNA]</scope>
    <source>
        <strain evidence="4">CGMCC 1.3566</strain>
    </source>
</reference>
<sequence>MALKVGELYASLGLDDKNFEKTMKQSESKFSSFGKNLGKIAGAAAVGLGSAVAGAGAAMGGLVAHATSASAEINKFSQTAGMSMEAFQEWDYVAKNFGFSMEQAAGDIAMFSERAMDAAKGTGEGAELFKELGVAVTDNNGQLKSQEQLFNETIGALQGMENVTKRNALATAILGTTGEELAPVLNMTNKELENMKGNANVISEDQIKQAEKFRLGWQQLKNQFSTVGTQIGVELMPMFQYLFEWINENMPMIQEVIQVAFDIIRSVISSVVTAVQTVITWFQTWFTTNQETMQSIWETIQTVLTQVKEFIMTTWNNIKQFWQQNGQQIMQAVQNAFSLIQSIIQTIMPAVLFIIKTVWENIKGVINGALKVIMGIIEVFTGIFTGDISKMWEGIKSLFSGALQAIWNLFNLMIVGKVVALIKSFAKIGISLIKRFITNIVSFFKGLANQIGNIIPRMWNAAINQFKVAKTRGHNIVNSLKNAVTSSFKALKRQVKSIWNSIKDAIIKPIKNALNLLKNLGGSFLSAGKGLINQMVKGIKNAAGKAIDAVKNIADKVRNFLPFSPAKEGPLSDLDKLDFGGPIKDSIKRSSRGVQNQLSRMLQPPEVGNLMMENGTQNMNKIDNISSGRPNIGQKQQMPQTSNISLVLGGQEFEAHVDDITKTQEQKKYRLKKKRG</sequence>
<feature type="transmembrane region" description="Helical" evidence="2">
    <location>
        <begin position="405"/>
        <end position="426"/>
    </location>
</feature>
<dbReference type="OrthoDB" id="28713at2"/>
<dbReference type="EMBL" id="FOHJ01000012">
    <property type="protein sequence ID" value="SET94641.1"/>
    <property type="molecule type" value="Genomic_DNA"/>
</dbReference>
<organism evidence="3 4">
    <name type="scientific">Salinibacillus kushneri</name>
    <dbReference type="NCBI Taxonomy" id="237682"/>
    <lineage>
        <taxon>Bacteria</taxon>
        <taxon>Bacillati</taxon>
        <taxon>Bacillota</taxon>
        <taxon>Bacilli</taxon>
        <taxon>Bacillales</taxon>
        <taxon>Bacillaceae</taxon>
        <taxon>Salinibacillus</taxon>
    </lineage>
</organism>
<dbReference type="STRING" id="237682.SAMN05421676_1126"/>
<keyword evidence="2" id="KW-0812">Transmembrane</keyword>
<feature type="transmembrane region" description="Helical" evidence="2">
    <location>
        <begin position="364"/>
        <end position="385"/>
    </location>
</feature>
<protein>
    <submittedName>
        <fullName evidence="3">Phage tail tape measure protein, TP901 family, core region</fullName>
    </submittedName>
</protein>
<feature type="transmembrane region" description="Helical" evidence="2">
    <location>
        <begin position="336"/>
        <end position="355"/>
    </location>
</feature>
<dbReference type="SUPFAM" id="SSF48371">
    <property type="entry name" value="ARM repeat"/>
    <property type="match status" value="1"/>
</dbReference>
<dbReference type="NCBIfam" id="TIGR01760">
    <property type="entry name" value="tape_meas_TP901"/>
    <property type="match status" value="1"/>
</dbReference>
<dbReference type="RefSeq" id="WP_093136964.1">
    <property type="nucleotide sequence ID" value="NZ_FOHJ01000012.1"/>
</dbReference>
<dbReference type="InterPro" id="IPR010090">
    <property type="entry name" value="Phage_tape_meas"/>
</dbReference>
<dbReference type="InterPro" id="IPR016024">
    <property type="entry name" value="ARM-type_fold"/>
</dbReference>
<dbReference type="AlphaFoldDB" id="A0A1I0ID32"/>
<dbReference type="Gene3D" id="1.20.120.20">
    <property type="entry name" value="Apolipoprotein"/>
    <property type="match status" value="1"/>
</dbReference>
<keyword evidence="2" id="KW-0472">Membrane</keyword>
<gene>
    <name evidence="3" type="ORF">SAMN05421676_1126</name>
</gene>
<accession>A0A1I0ID32</accession>